<dbReference type="InterPro" id="IPR008271">
    <property type="entry name" value="Ser/Thr_kinase_AS"/>
</dbReference>
<dbReference type="GO" id="GO:0005524">
    <property type="term" value="F:ATP binding"/>
    <property type="evidence" value="ECO:0007669"/>
    <property type="project" value="InterPro"/>
</dbReference>
<reference evidence="2 3" key="1">
    <citation type="submission" date="2014-04" db="EMBL/GenBank/DDBJ databases">
        <authorList>
            <consortium name="DOE Joint Genome Institute"/>
            <person name="Kuo A."/>
            <person name="Kohler A."/>
            <person name="Nagy L.G."/>
            <person name="Floudas D."/>
            <person name="Copeland A."/>
            <person name="Barry K.W."/>
            <person name="Cichocki N."/>
            <person name="Veneault-Fourrey C."/>
            <person name="LaButti K."/>
            <person name="Lindquist E.A."/>
            <person name="Lipzen A."/>
            <person name="Lundell T."/>
            <person name="Morin E."/>
            <person name="Murat C."/>
            <person name="Sun H."/>
            <person name="Tunlid A."/>
            <person name="Henrissat B."/>
            <person name="Grigoriev I.V."/>
            <person name="Hibbett D.S."/>
            <person name="Martin F."/>
            <person name="Nordberg H.P."/>
            <person name="Cantor M.N."/>
            <person name="Hua S.X."/>
        </authorList>
    </citation>
    <scope>NUCLEOTIDE SEQUENCE [LARGE SCALE GENOMIC DNA]</scope>
    <source>
        <strain evidence="2 3">Foug A</strain>
    </source>
</reference>
<organism evidence="2 3">
    <name type="scientific">Scleroderma citrinum Foug A</name>
    <dbReference type="NCBI Taxonomy" id="1036808"/>
    <lineage>
        <taxon>Eukaryota</taxon>
        <taxon>Fungi</taxon>
        <taxon>Dikarya</taxon>
        <taxon>Basidiomycota</taxon>
        <taxon>Agaricomycotina</taxon>
        <taxon>Agaricomycetes</taxon>
        <taxon>Agaricomycetidae</taxon>
        <taxon>Boletales</taxon>
        <taxon>Sclerodermatineae</taxon>
        <taxon>Sclerodermataceae</taxon>
        <taxon>Scleroderma</taxon>
    </lineage>
</organism>
<gene>
    <name evidence="2" type="ORF">SCLCIDRAFT_123554</name>
</gene>
<dbReference type="Pfam" id="PF00069">
    <property type="entry name" value="Pkinase"/>
    <property type="match status" value="1"/>
</dbReference>
<dbReference type="EMBL" id="KN822059">
    <property type="protein sequence ID" value="KIM60709.1"/>
    <property type="molecule type" value="Genomic_DNA"/>
</dbReference>
<dbReference type="InterPro" id="IPR011009">
    <property type="entry name" value="Kinase-like_dom_sf"/>
</dbReference>
<name>A0A0C3DX10_9AGAM</name>
<reference evidence="3" key="2">
    <citation type="submission" date="2015-01" db="EMBL/GenBank/DDBJ databases">
        <title>Evolutionary Origins and Diversification of the Mycorrhizal Mutualists.</title>
        <authorList>
            <consortium name="DOE Joint Genome Institute"/>
            <consortium name="Mycorrhizal Genomics Consortium"/>
            <person name="Kohler A."/>
            <person name="Kuo A."/>
            <person name="Nagy L.G."/>
            <person name="Floudas D."/>
            <person name="Copeland A."/>
            <person name="Barry K.W."/>
            <person name="Cichocki N."/>
            <person name="Veneault-Fourrey C."/>
            <person name="LaButti K."/>
            <person name="Lindquist E.A."/>
            <person name="Lipzen A."/>
            <person name="Lundell T."/>
            <person name="Morin E."/>
            <person name="Murat C."/>
            <person name="Riley R."/>
            <person name="Ohm R."/>
            <person name="Sun H."/>
            <person name="Tunlid A."/>
            <person name="Henrissat B."/>
            <person name="Grigoriev I.V."/>
            <person name="Hibbett D.S."/>
            <person name="Martin F."/>
        </authorList>
    </citation>
    <scope>NUCLEOTIDE SEQUENCE [LARGE SCALE GENOMIC DNA]</scope>
    <source>
        <strain evidence="3">Foug A</strain>
    </source>
</reference>
<dbReference type="InterPro" id="IPR051681">
    <property type="entry name" value="Ser/Thr_Kinases-Pseudokinases"/>
</dbReference>
<dbReference type="Gene3D" id="1.10.510.10">
    <property type="entry name" value="Transferase(Phosphotransferase) domain 1"/>
    <property type="match status" value="1"/>
</dbReference>
<feature type="domain" description="Protein kinase" evidence="1">
    <location>
        <begin position="1"/>
        <end position="149"/>
    </location>
</feature>
<dbReference type="PANTHER" id="PTHR44329">
    <property type="entry name" value="SERINE/THREONINE-PROTEIN KINASE TNNI3K-RELATED"/>
    <property type="match status" value="1"/>
</dbReference>
<evidence type="ECO:0000313" key="3">
    <source>
        <dbReference type="Proteomes" id="UP000053989"/>
    </source>
</evidence>
<protein>
    <recommendedName>
        <fullName evidence="1">Protein kinase domain-containing protein</fullName>
    </recommendedName>
</protein>
<dbReference type="OrthoDB" id="5809314at2759"/>
<dbReference type="AlphaFoldDB" id="A0A0C3DX10"/>
<dbReference type="PROSITE" id="PS50011">
    <property type="entry name" value="PROTEIN_KINASE_DOM"/>
    <property type="match status" value="1"/>
</dbReference>
<dbReference type="InterPro" id="IPR000719">
    <property type="entry name" value="Prot_kinase_dom"/>
</dbReference>
<evidence type="ECO:0000313" key="2">
    <source>
        <dbReference type="EMBL" id="KIM60709.1"/>
    </source>
</evidence>
<feature type="non-terminal residue" evidence="2">
    <location>
        <position position="1"/>
    </location>
</feature>
<dbReference type="PROSITE" id="PS00108">
    <property type="entry name" value="PROTEIN_KINASE_ST"/>
    <property type="match status" value="1"/>
</dbReference>
<dbReference type="Proteomes" id="UP000053989">
    <property type="component" value="Unassembled WGS sequence"/>
</dbReference>
<dbReference type="HOGENOM" id="CLU_000288_7_18_1"/>
<proteinExistence type="predicted"/>
<dbReference type="InParanoid" id="A0A0C3DX10"/>
<keyword evidence="3" id="KW-1185">Reference proteome</keyword>
<accession>A0A0C3DX10</accession>
<dbReference type="GO" id="GO:0004674">
    <property type="term" value="F:protein serine/threonine kinase activity"/>
    <property type="evidence" value="ECO:0007669"/>
    <property type="project" value="TreeGrafter"/>
</dbReference>
<sequence length="149" mass="16644">DSVFQSFCREVHIWSKLDHINVLSVLGFTDKFDQTISIVTPWMEMGNAHDYVQNVDVDPCPLLVGIAAGLQYLHSYEPHPIYHGDLKGVNVLISDDGCPLLADFGTPSSSTHLLVWTLKAVGEEPRIGWPQNTLTHRKTLQLPKETPVL</sequence>
<dbReference type="SUPFAM" id="SSF56112">
    <property type="entry name" value="Protein kinase-like (PK-like)"/>
    <property type="match status" value="1"/>
</dbReference>
<evidence type="ECO:0000259" key="1">
    <source>
        <dbReference type="PROSITE" id="PS50011"/>
    </source>
</evidence>